<evidence type="ECO:0000313" key="4">
    <source>
        <dbReference type="Proteomes" id="UP000614272"/>
    </source>
</evidence>
<feature type="repeat" description="TPR" evidence="2">
    <location>
        <begin position="176"/>
        <end position="209"/>
    </location>
</feature>
<dbReference type="InterPro" id="IPR011990">
    <property type="entry name" value="TPR-like_helical_dom_sf"/>
</dbReference>
<evidence type="ECO:0000313" key="3">
    <source>
        <dbReference type="EMBL" id="GGD56269.1"/>
    </source>
</evidence>
<dbReference type="RefSeq" id="WP_099033918.1">
    <property type="nucleotide sequence ID" value="NZ_BMGJ01000003.1"/>
</dbReference>
<comment type="caution">
    <text evidence="3">The sequence shown here is derived from an EMBL/GenBank/DDBJ whole genome shotgun (WGS) entry which is preliminary data.</text>
</comment>
<dbReference type="SUPFAM" id="SSF52540">
    <property type="entry name" value="P-loop containing nucleoside triphosphate hydrolases"/>
    <property type="match status" value="1"/>
</dbReference>
<dbReference type="Pfam" id="PF13431">
    <property type="entry name" value="TPR_17"/>
    <property type="match status" value="1"/>
</dbReference>
<proteinExistence type="predicted"/>
<dbReference type="Pfam" id="PF13469">
    <property type="entry name" value="Sulfotransfer_3"/>
    <property type="match status" value="1"/>
</dbReference>
<dbReference type="Proteomes" id="UP000614272">
    <property type="component" value="Unassembled WGS sequence"/>
</dbReference>
<sequence length="549" mass="63123">MLAEKELNSVVSLCRQGQWQSALALCLRCHRIAEVPHKQAFSQLLADIYRATGQFKEAEAQLSDLARINPDRLGYTQQLAELYKHQKMPEKGISCYQQFMLNNPDNADAYFNLALLYKEQSRPIQAEEAYNKALALNIAQPEEVHTNLAVLYSEMRREEDAKVSLKRALEINPDYVPALFNLATLFEEFGDKPQAKQQYQRLLKHQPSNTEVLARLVQCDKVQPEQGGILQRLTSSLKNNPNLSQLEREAGYFALGKGYDDLRDYATAFNYYSQANALCSKRLPPYKAEQTESQVTTILTSTDNNWVKQTQTSSDFEPVFICGMFRSGTTLLEQILSAHPMVTSGGELSVLKRCVEKVEAENTEKQMTKAQVLELSTMYQKGIEALFPEAKMVTDKRPDNFWHLGVIRSAFPKAKIICTDRHPLDICLSVYFQHLGNELPYNANMEHIAHYYMQYKKLLKHFKELMPDNLICVDYQQLVMEPEDTMKRVLEFCGLPWSEDCMQFHKSSSVVKTASVWQVRQPLYMHSLERWRNYESYLSGVREIVASEL</sequence>
<dbReference type="Gene3D" id="1.25.40.10">
    <property type="entry name" value="Tetratricopeptide repeat domain"/>
    <property type="match status" value="2"/>
</dbReference>
<keyword evidence="2" id="KW-0802">TPR repeat</keyword>
<name>A0ABQ1R2Y4_9ALTE</name>
<feature type="repeat" description="TPR" evidence="2">
    <location>
        <begin position="107"/>
        <end position="140"/>
    </location>
</feature>
<reference evidence="4" key="1">
    <citation type="journal article" date="2019" name="Int. J. Syst. Evol. Microbiol.">
        <title>The Global Catalogue of Microorganisms (GCM) 10K type strain sequencing project: providing services to taxonomists for standard genome sequencing and annotation.</title>
        <authorList>
            <consortium name="The Broad Institute Genomics Platform"/>
            <consortium name="The Broad Institute Genome Sequencing Center for Infectious Disease"/>
            <person name="Wu L."/>
            <person name="Ma J."/>
        </authorList>
    </citation>
    <scope>NUCLEOTIDE SEQUENCE [LARGE SCALE GENOMIC DNA]</scope>
    <source>
        <strain evidence="4">CGMCC 1.12923</strain>
    </source>
</reference>
<dbReference type="PROSITE" id="PS50005">
    <property type="entry name" value="TPR"/>
    <property type="match status" value="3"/>
</dbReference>
<dbReference type="InterPro" id="IPR027417">
    <property type="entry name" value="P-loop_NTPase"/>
</dbReference>
<dbReference type="SUPFAM" id="SSF48452">
    <property type="entry name" value="TPR-like"/>
    <property type="match status" value="1"/>
</dbReference>
<dbReference type="PANTHER" id="PTHR12788">
    <property type="entry name" value="PROTEIN-TYROSINE SULFOTRANSFERASE 2"/>
    <property type="match status" value="1"/>
</dbReference>
<feature type="repeat" description="TPR" evidence="2">
    <location>
        <begin position="142"/>
        <end position="175"/>
    </location>
</feature>
<keyword evidence="1" id="KW-0808">Transferase</keyword>
<dbReference type="SMART" id="SM00028">
    <property type="entry name" value="TPR"/>
    <property type="match status" value="5"/>
</dbReference>
<dbReference type="Pfam" id="PF14559">
    <property type="entry name" value="TPR_19"/>
    <property type="match status" value="2"/>
</dbReference>
<evidence type="ECO:0000256" key="1">
    <source>
        <dbReference type="ARBA" id="ARBA00022679"/>
    </source>
</evidence>
<protein>
    <submittedName>
        <fullName evidence="3">Sulfotransferase</fullName>
    </submittedName>
</protein>
<dbReference type="EMBL" id="BMGJ01000003">
    <property type="protein sequence ID" value="GGD56269.1"/>
    <property type="molecule type" value="Genomic_DNA"/>
</dbReference>
<dbReference type="InterPro" id="IPR019734">
    <property type="entry name" value="TPR_rpt"/>
</dbReference>
<keyword evidence="4" id="KW-1185">Reference proteome</keyword>
<dbReference type="PANTHER" id="PTHR12788:SF10">
    <property type="entry name" value="PROTEIN-TYROSINE SULFOTRANSFERASE"/>
    <property type="match status" value="1"/>
</dbReference>
<evidence type="ECO:0000256" key="2">
    <source>
        <dbReference type="PROSITE-ProRule" id="PRU00339"/>
    </source>
</evidence>
<gene>
    <name evidence="3" type="ORF">GCM10011357_09810</name>
</gene>
<dbReference type="InterPro" id="IPR026634">
    <property type="entry name" value="TPST-like"/>
</dbReference>
<dbReference type="Gene3D" id="3.40.50.300">
    <property type="entry name" value="P-loop containing nucleotide triphosphate hydrolases"/>
    <property type="match status" value="1"/>
</dbReference>
<accession>A0ABQ1R2Y4</accession>
<organism evidence="3 4">
    <name type="scientific">Lacimicrobium alkaliphilum</name>
    <dbReference type="NCBI Taxonomy" id="1526571"/>
    <lineage>
        <taxon>Bacteria</taxon>
        <taxon>Pseudomonadati</taxon>
        <taxon>Pseudomonadota</taxon>
        <taxon>Gammaproteobacteria</taxon>
        <taxon>Alteromonadales</taxon>
        <taxon>Alteromonadaceae</taxon>
        <taxon>Lacimicrobium</taxon>
    </lineage>
</organism>